<dbReference type="PANTHER" id="PTHR11005">
    <property type="entry name" value="LYSOSOMAL ACID LIPASE-RELATED"/>
    <property type="match status" value="1"/>
</dbReference>
<feature type="signal peptide" evidence="9">
    <location>
        <begin position="1"/>
        <end position="21"/>
    </location>
</feature>
<dbReference type="AlphaFoldDB" id="A0A9W9ZB06"/>
<evidence type="ECO:0000256" key="1">
    <source>
        <dbReference type="ARBA" id="ARBA00010701"/>
    </source>
</evidence>
<dbReference type="Gene3D" id="3.40.50.1820">
    <property type="entry name" value="alpha/beta hydrolase"/>
    <property type="match status" value="1"/>
</dbReference>
<comment type="caution">
    <text evidence="11">The sequence shown here is derived from an EMBL/GenBank/DDBJ whole genome shotgun (WGS) entry which is preliminary data.</text>
</comment>
<sequence>MSRALREILVAFLSLLYFVEGRSTKTCCPKVDPDAFRNVSQLITNRGYPVEEHSVITADHFVLGVQRIPHGRAERTRAKAGPKPVVFLQHGLLADSSNWVQNYWWDSLGYILADKGFDVWLGNVRGNRYSRRHLFLKPRQKEFWDWSFQEMAKYDIPAMLEHALNVSGQAQLFYIGHSQGTLVGFTGFSANPELAKKVKLFIALAPIFYLTHTAKIMRDLAFTFNPIEEFLHPLGENEFLPGRVLQELIDIGFCGEKWSEKTCYDIGEIVFGFDDSNSNMSRVPVYLSNFPAGTSFKNIIHFGQVSHSSGRCQMFDYGRKGNQQHYHQDSPPVYDVTKMTTPTAFFFGGRDTLSNATDVERLMPEIPHLKFHENIPRWNHVDFVFGIDAAKTMYYNIANIMKEALMAEQ</sequence>
<dbReference type="EMBL" id="MU826380">
    <property type="protein sequence ID" value="KAJ7377378.1"/>
    <property type="molecule type" value="Genomic_DNA"/>
</dbReference>
<feature type="active site" description="Nucleophile" evidence="8">
    <location>
        <position position="178"/>
    </location>
</feature>
<accession>A0A9W9ZB06</accession>
<evidence type="ECO:0000313" key="11">
    <source>
        <dbReference type="EMBL" id="KAJ7377378.1"/>
    </source>
</evidence>
<dbReference type="Proteomes" id="UP001163046">
    <property type="component" value="Unassembled WGS sequence"/>
</dbReference>
<keyword evidence="12" id="KW-1185">Reference proteome</keyword>
<dbReference type="GO" id="GO:0016788">
    <property type="term" value="F:hydrolase activity, acting on ester bonds"/>
    <property type="evidence" value="ECO:0007669"/>
    <property type="project" value="InterPro"/>
</dbReference>
<keyword evidence="4 7" id="KW-0442">Lipid degradation</keyword>
<keyword evidence="2 9" id="KW-0732">Signal</keyword>
<dbReference type="InterPro" id="IPR025483">
    <property type="entry name" value="Lipase_euk"/>
</dbReference>
<evidence type="ECO:0000256" key="8">
    <source>
        <dbReference type="PIRSR" id="PIRSR000862-1"/>
    </source>
</evidence>
<proteinExistence type="inferred from homology"/>
<dbReference type="SUPFAM" id="SSF53474">
    <property type="entry name" value="alpha/beta-Hydrolases"/>
    <property type="match status" value="1"/>
</dbReference>
<evidence type="ECO:0000256" key="7">
    <source>
        <dbReference type="PIRNR" id="PIRNR000862"/>
    </source>
</evidence>
<keyword evidence="5" id="KW-0443">Lipid metabolism</keyword>
<gene>
    <name evidence="11" type="ORF">OS493_029738</name>
</gene>
<evidence type="ECO:0000313" key="12">
    <source>
        <dbReference type="Proteomes" id="UP001163046"/>
    </source>
</evidence>
<evidence type="ECO:0000259" key="10">
    <source>
        <dbReference type="Pfam" id="PF04083"/>
    </source>
</evidence>
<dbReference type="FunFam" id="3.40.50.1820:FF:000021">
    <property type="entry name" value="Lipase"/>
    <property type="match status" value="1"/>
</dbReference>
<reference evidence="11" key="1">
    <citation type="submission" date="2023-01" db="EMBL/GenBank/DDBJ databases">
        <title>Genome assembly of the deep-sea coral Lophelia pertusa.</title>
        <authorList>
            <person name="Herrera S."/>
            <person name="Cordes E."/>
        </authorList>
    </citation>
    <scope>NUCLEOTIDE SEQUENCE</scope>
    <source>
        <strain evidence="11">USNM1676648</strain>
        <tissue evidence="11">Polyp</tissue>
    </source>
</reference>
<evidence type="ECO:0000256" key="6">
    <source>
        <dbReference type="ARBA" id="ARBA00023180"/>
    </source>
</evidence>
<evidence type="ECO:0000256" key="3">
    <source>
        <dbReference type="ARBA" id="ARBA00022801"/>
    </source>
</evidence>
<dbReference type="GO" id="GO:0016042">
    <property type="term" value="P:lipid catabolic process"/>
    <property type="evidence" value="ECO:0007669"/>
    <property type="project" value="UniProtKB-KW"/>
</dbReference>
<keyword evidence="3 7" id="KW-0378">Hydrolase</keyword>
<comment type="similarity">
    <text evidence="1 7">Belongs to the AB hydrolase superfamily. Lipase family.</text>
</comment>
<evidence type="ECO:0000256" key="4">
    <source>
        <dbReference type="ARBA" id="ARBA00022963"/>
    </source>
</evidence>
<evidence type="ECO:0000256" key="2">
    <source>
        <dbReference type="ARBA" id="ARBA00022729"/>
    </source>
</evidence>
<protein>
    <recommendedName>
        <fullName evidence="7">Lipase</fullName>
    </recommendedName>
</protein>
<dbReference type="InterPro" id="IPR029058">
    <property type="entry name" value="AB_hydrolase_fold"/>
</dbReference>
<feature type="active site" description="Charge relay system" evidence="8">
    <location>
        <position position="380"/>
    </location>
</feature>
<feature type="active site" description="Charge relay system" evidence="8">
    <location>
        <position position="351"/>
    </location>
</feature>
<feature type="chain" id="PRO_5040832681" description="Lipase" evidence="9">
    <location>
        <begin position="22"/>
        <end position="409"/>
    </location>
</feature>
<dbReference type="Pfam" id="PF04083">
    <property type="entry name" value="Abhydro_lipase"/>
    <property type="match status" value="1"/>
</dbReference>
<dbReference type="PIRSF" id="PIRSF000862">
    <property type="entry name" value="Steryl_ester_lip"/>
    <property type="match status" value="1"/>
</dbReference>
<feature type="domain" description="Partial AB-hydrolase lipase" evidence="10">
    <location>
        <begin position="39"/>
        <end position="102"/>
    </location>
</feature>
<evidence type="ECO:0000256" key="9">
    <source>
        <dbReference type="SAM" id="SignalP"/>
    </source>
</evidence>
<dbReference type="OrthoDB" id="9974421at2759"/>
<dbReference type="InterPro" id="IPR006693">
    <property type="entry name" value="AB_hydrolase_lipase"/>
</dbReference>
<evidence type="ECO:0000256" key="5">
    <source>
        <dbReference type="ARBA" id="ARBA00023098"/>
    </source>
</evidence>
<organism evidence="11 12">
    <name type="scientific">Desmophyllum pertusum</name>
    <dbReference type="NCBI Taxonomy" id="174260"/>
    <lineage>
        <taxon>Eukaryota</taxon>
        <taxon>Metazoa</taxon>
        <taxon>Cnidaria</taxon>
        <taxon>Anthozoa</taxon>
        <taxon>Hexacorallia</taxon>
        <taxon>Scleractinia</taxon>
        <taxon>Caryophylliina</taxon>
        <taxon>Caryophylliidae</taxon>
        <taxon>Desmophyllum</taxon>
    </lineage>
</organism>
<keyword evidence="6" id="KW-0325">Glycoprotein</keyword>
<name>A0A9W9ZB06_9CNID</name>